<name>C3MZ43_SACI4</name>
<dbReference type="EMBL" id="CP001400">
    <property type="protein sequence ID" value="ACP38827.1"/>
    <property type="molecule type" value="Genomic_DNA"/>
</dbReference>
<evidence type="ECO:0000313" key="2">
    <source>
        <dbReference type="EMBL" id="ACP38827.1"/>
    </source>
</evidence>
<keyword evidence="1" id="KW-0472">Membrane</keyword>
<reference evidence="2 3" key="1">
    <citation type="journal article" date="2009" name="Proc. Natl. Acad. Sci. U.S.A.">
        <title>Biogeography of the Sulfolobus islandicus pan-genome.</title>
        <authorList>
            <person name="Reno M.L."/>
            <person name="Held N.L."/>
            <person name="Fields C.J."/>
            <person name="Burke P.V."/>
            <person name="Whitaker R.J."/>
        </authorList>
    </citation>
    <scope>NUCLEOTIDE SEQUENCE [LARGE SCALE GENOMIC DNA]</scope>
    <source>
        <strain evidence="3">M.14.25 / Kamchatka #1</strain>
    </source>
</reference>
<feature type="transmembrane region" description="Helical" evidence="1">
    <location>
        <begin position="28"/>
        <end position="57"/>
    </location>
</feature>
<gene>
    <name evidence="2" type="ordered locus">M1425_2861</name>
</gene>
<keyword evidence="1" id="KW-1133">Transmembrane helix</keyword>
<sequence length="118" mass="12457">MHAFTAFALGITLKPLLSRSTSASVLIASISAIIASGFSLFTTALTAFGFIISITYFLCATCIAGAKSYLSTAITSNPILCASIAISFPNSPLPSRRIFFEPSNKGVPISIYQLLNSR</sequence>
<proteinExistence type="predicted"/>
<accession>C3MZ43</accession>
<dbReference type="HOGENOM" id="CLU_2067916_0_0_2"/>
<dbReference type="Proteomes" id="UP000001350">
    <property type="component" value="Chromosome"/>
</dbReference>
<organism evidence="2 3">
    <name type="scientific">Saccharolobus islandicus (strain M.14.25 / Kamchatka #1)</name>
    <name type="common">Sulfolobus islandicus</name>
    <dbReference type="NCBI Taxonomy" id="427317"/>
    <lineage>
        <taxon>Archaea</taxon>
        <taxon>Thermoproteota</taxon>
        <taxon>Thermoprotei</taxon>
        <taxon>Sulfolobales</taxon>
        <taxon>Sulfolobaceae</taxon>
        <taxon>Saccharolobus</taxon>
    </lineage>
</organism>
<evidence type="ECO:0000256" key="1">
    <source>
        <dbReference type="SAM" id="Phobius"/>
    </source>
</evidence>
<protein>
    <submittedName>
        <fullName evidence="2">Uncharacterized protein</fullName>
    </submittedName>
</protein>
<keyword evidence="1" id="KW-0812">Transmembrane</keyword>
<evidence type="ECO:0000313" key="3">
    <source>
        <dbReference type="Proteomes" id="UP000001350"/>
    </source>
</evidence>
<dbReference type="KEGG" id="sia:M1425_2861"/>
<dbReference type="AlphaFoldDB" id="C3MZ43"/>